<keyword evidence="4" id="KW-1185">Reference proteome</keyword>
<dbReference type="Proteomes" id="UP000327085">
    <property type="component" value="Unassembled WGS sequence"/>
</dbReference>
<name>A0A5E4GKW3_PRUDU</name>
<accession>A0A5E4GKW3</accession>
<evidence type="ECO:0000313" key="3">
    <source>
        <dbReference type="Proteomes" id="UP000327085"/>
    </source>
</evidence>
<evidence type="ECO:0000313" key="4">
    <source>
        <dbReference type="Proteomes" id="UP001054821"/>
    </source>
</evidence>
<dbReference type="Gene3D" id="1.20.1440.180">
    <property type="entry name" value="KEN domain"/>
    <property type="match status" value="1"/>
</dbReference>
<dbReference type="InterPro" id="IPR038357">
    <property type="entry name" value="KEN_sf"/>
</dbReference>
<evidence type="ECO:0000313" key="2">
    <source>
        <dbReference type="EMBL" id="VVA40517.1"/>
    </source>
</evidence>
<dbReference type="Gramene" id="VVA40517">
    <property type="protein sequence ID" value="VVA40517"/>
    <property type="gene ID" value="Prudul26B006257"/>
</dbReference>
<dbReference type="EMBL" id="CABIKO010001002">
    <property type="protein sequence ID" value="VVA40517.1"/>
    <property type="molecule type" value="Genomic_DNA"/>
</dbReference>
<dbReference type="Proteomes" id="UP001054821">
    <property type="component" value="Chromosome 5"/>
</dbReference>
<gene>
    <name evidence="2" type="ORF">ALMOND_2B006257</name>
    <name evidence="1" type="ORF">L3X38_029281</name>
</gene>
<dbReference type="AlphaFoldDB" id="A0A5E4GKW3"/>
<reference evidence="1 4" key="3">
    <citation type="journal article" date="2022" name="G3 (Bethesda)">
        <title>Whole-genome sequence and methylome profiling of the almond [Prunus dulcis (Mill.) D.A. Webb] cultivar 'Nonpareil'.</title>
        <authorList>
            <person name="D'Amico-Willman K.M."/>
            <person name="Ouma W.Z."/>
            <person name="Meulia T."/>
            <person name="Sideli G.M."/>
            <person name="Gradziel T.M."/>
            <person name="Fresnedo-Ramirez J."/>
        </authorList>
    </citation>
    <scope>NUCLEOTIDE SEQUENCE [LARGE SCALE GENOMIC DNA]</scope>
    <source>
        <strain evidence="1">Clone GOH B32 T37-40</strain>
    </source>
</reference>
<sequence>MHFEFTYNALASSSTSFKGKLYFEGDNEAWPITFCKLDHRESFWTIAYNHFDFVLHDGLDKLDRGKDAINNGDALLWWQSEIKALLCTIRNMHRKKLMHGKLKDMKSYVVVGDEQQMKIINIENKLTRDKERQQKLQDLRDFKVMLRDLSCRIIGEEANNWNDLTLFLNFFDKGSGYEDDIFVDQLIEHPFLKTPIERIKLYAGFHQKILTRTLRRFCEFERSKSFGGYLPWNTKKMAGWMTDIYDYKHANKYDGNRPADLIRFVKNIRNHYAKKKVPIEVVDAEVRRLYSEFFNEVHVFS</sequence>
<dbReference type="OMA" id="NIMSSWE"/>
<reference evidence="2" key="1">
    <citation type="submission" date="2019-07" db="EMBL/GenBank/DDBJ databases">
        <authorList>
            <person name="Alioto T."/>
            <person name="Alioto T."/>
            <person name="Gomez Garrido J."/>
        </authorList>
    </citation>
    <scope>NUCLEOTIDE SEQUENCE [LARGE SCALE GENOMIC DNA]</scope>
</reference>
<protein>
    <submittedName>
        <fullName evidence="2">Uncharacterized protein</fullName>
    </submittedName>
</protein>
<organism evidence="2 3">
    <name type="scientific">Prunus dulcis</name>
    <name type="common">Almond</name>
    <name type="synonym">Amygdalus dulcis</name>
    <dbReference type="NCBI Taxonomy" id="3755"/>
    <lineage>
        <taxon>Eukaryota</taxon>
        <taxon>Viridiplantae</taxon>
        <taxon>Streptophyta</taxon>
        <taxon>Embryophyta</taxon>
        <taxon>Tracheophyta</taxon>
        <taxon>Spermatophyta</taxon>
        <taxon>Magnoliopsida</taxon>
        <taxon>eudicotyledons</taxon>
        <taxon>Gunneridae</taxon>
        <taxon>Pentapetalae</taxon>
        <taxon>rosids</taxon>
        <taxon>fabids</taxon>
        <taxon>Rosales</taxon>
        <taxon>Rosaceae</taxon>
        <taxon>Amygdaloideae</taxon>
        <taxon>Amygdaleae</taxon>
        <taxon>Prunus</taxon>
    </lineage>
</organism>
<evidence type="ECO:0000313" key="1">
    <source>
        <dbReference type="EMBL" id="KAI5329884.1"/>
    </source>
</evidence>
<dbReference type="EMBL" id="JAJFAZ020000005">
    <property type="protein sequence ID" value="KAI5329884.1"/>
    <property type="molecule type" value="Genomic_DNA"/>
</dbReference>
<dbReference type="InParanoid" id="A0A5E4GKW3"/>
<reference evidence="3" key="2">
    <citation type="journal article" date="2020" name="Plant J.">
        <title>Transposons played a major role in the diversification between the closely related almond and peach genomes: results from the almond genome sequence.</title>
        <authorList>
            <person name="Alioto T."/>
            <person name="Alexiou K.G."/>
            <person name="Bardil A."/>
            <person name="Barteri F."/>
            <person name="Castanera R."/>
            <person name="Cruz F."/>
            <person name="Dhingra A."/>
            <person name="Duval H."/>
            <person name="Fernandez I Marti A."/>
            <person name="Frias L."/>
            <person name="Galan B."/>
            <person name="Garcia J.L."/>
            <person name="Howad W."/>
            <person name="Gomez-Garrido J."/>
            <person name="Gut M."/>
            <person name="Julca I."/>
            <person name="Morata J."/>
            <person name="Puigdomenech P."/>
            <person name="Ribeca P."/>
            <person name="Rubio Cabetas M.J."/>
            <person name="Vlasova A."/>
            <person name="Wirthensohn M."/>
            <person name="Garcia-Mas J."/>
            <person name="Gabaldon T."/>
            <person name="Casacuberta J.M."/>
            <person name="Arus P."/>
        </authorList>
    </citation>
    <scope>NUCLEOTIDE SEQUENCE [LARGE SCALE GENOMIC DNA]</scope>
    <source>
        <strain evidence="3">cv. Texas</strain>
    </source>
</reference>
<proteinExistence type="predicted"/>